<dbReference type="InterPro" id="IPR003731">
    <property type="entry name" value="Di-Nase_FeMo-co_biosynth"/>
</dbReference>
<evidence type="ECO:0000259" key="1">
    <source>
        <dbReference type="Pfam" id="PF02579"/>
    </source>
</evidence>
<gene>
    <name evidence="2" type="ORF">SPSIL_010950</name>
</gene>
<dbReference type="PANTHER" id="PTHR33937:SF1">
    <property type="entry name" value="IRON-MOLIBDENUM COFACTOR PROCESSING PROTEIN"/>
    <property type="match status" value="1"/>
</dbReference>
<accession>A0ABZ3IH27</accession>
<name>A0ABZ3IH27_9FIRM</name>
<dbReference type="PANTHER" id="PTHR33937">
    <property type="entry name" value="IRON-MOLYBDENUM PROTEIN-RELATED-RELATED"/>
    <property type="match status" value="1"/>
</dbReference>
<dbReference type="InterPro" id="IPR051840">
    <property type="entry name" value="NifX/NifY_domain"/>
</dbReference>
<reference evidence="2" key="1">
    <citation type="submission" date="2024-05" db="EMBL/GenBank/DDBJ databases">
        <title>Isolation and characterization of Sporomusa carbonis sp. nov., a carboxydotrophic hydrogenogen in the genus of Sporomusa isolated from a charcoal burning pile.</title>
        <authorList>
            <person name="Boeer T."/>
            <person name="Rosenbaum F."/>
            <person name="Eysell L."/>
            <person name="Mueller V."/>
            <person name="Daniel R."/>
            <person name="Poehlein A."/>
        </authorList>
    </citation>
    <scope>NUCLEOTIDE SEQUENCE [LARGE SCALE GENOMIC DNA]</scope>
    <source>
        <strain evidence="2">DSM 10669</strain>
    </source>
</reference>
<evidence type="ECO:0000313" key="2">
    <source>
        <dbReference type="EMBL" id="XFO64986.1"/>
    </source>
</evidence>
<dbReference type="Gene3D" id="3.30.420.130">
    <property type="entry name" value="Dinitrogenase iron-molybdenum cofactor biosynthesis domain"/>
    <property type="match status" value="1"/>
</dbReference>
<dbReference type="InterPro" id="IPR036105">
    <property type="entry name" value="DiNase_FeMo-co_biosyn_sf"/>
</dbReference>
<evidence type="ECO:0000313" key="3">
    <source>
        <dbReference type="Proteomes" id="UP000216752"/>
    </source>
</evidence>
<dbReference type="Proteomes" id="UP000216752">
    <property type="component" value="Chromosome"/>
</dbReference>
<dbReference type="EMBL" id="CP155573">
    <property type="protein sequence ID" value="XFO64986.1"/>
    <property type="molecule type" value="Genomic_DNA"/>
</dbReference>
<dbReference type="SUPFAM" id="SSF53146">
    <property type="entry name" value="Nitrogenase accessory factor-like"/>
    <property type="match status" value="1"/>
</dbReference>
<keyword evidence="3" id="KW-1185">Reference proteome</keyword>
<feature type="domain" description="Dinitrogenase iron-molybdenum cofactor biosynthesis" evidence="1">
    <location>
        <begin position="11"/>
        <end position="103"/>
    </location>
</feature>
<organism evidence="2 3">
    <name type="scientific">Sporomusa silvacetica DSM 10669</name>
    <dbReference type="NCBI Taxonomy" id="1123289"/>
    <lineage>
        <taxon>Bacteria</taxon>
        <taxon>Bacillati</taxon>
        <taxon>Bacillota</taxon>
        <taxon>Negativicutes</taxon>
        <taxon>Selenomonadales</taxon>
        <taxon>Sporomusaceae</taxon>
        <taxon>Sporomusa</taxon>
    </lineage>
</organism>
<dbReference type="Pfam" id="PF02579">
    <property type="entry name" value="Nitro_FeMo-Co"/>
    <property type="match status" value="1"/>
</dbReference>
<protein>
    <recommendedName>
        <fullName evidence="1">Dinitrogenase iron-molybdenum cofactor biosynthesis domain-containing protein</fullName>
    </recommendedName>
</protein>
<dbReference type="RefSeq" id="WP_094606682.1">
    <property type="nucleotide sequence ID" value="NZ_CP155573.1"/>
</dbReference>
<proteinExistence type="predicted"/>
<sequence length="133" mass="14233">MSKVAVASTDGITINEHFGRAKEFWIYEVAETGAYTFLERREIPQDINASHTHAASKAIELLADVAVVLAAQIGRQAEAELQTKGILSFALNRPVDKALVAYGKRGKYIKGNAHLNATASCGANSCGCSHGCR</sequence>